<keyword evidence="1 6" id="KW-0004">4Fe-4S</keyword>
<feature type="domain" description="Radical SAM core" evidence="8">
    <location>
        <begin position="32"/>
        <end position="270"/>
    </location>
</feature>
<dbReference type="PIRSF" id="PIRSF004762">
    <property type="entry name" value="CHP00423"/>
    <property type="match status" value="1"/>
</dbReference>
<dbReference type="HOGENOM" id="CLU_040406_0_0_9"/>
<dbReference type="Pfam" id="PF19288">
    <property type="entry name" value="CofH_C"/>
    <property type="match status" value="1"/>
</dbReference>
<dbReference type="InterPro" id="IPR034405">
    <property type="entry name" value="F420"/>
</dbReference>
<dbReference type="CDD" id="cd01335">
    <property type="entry name" value="Radical_SAM"/>
    <property type="match status" value="1"/>
</dbReference>
<keyword evidence="10" id="KW-1185">Reference proteome</keyword>
<dbReference type="GO" id="GO:0016765">
    <property type="term" value="F:transferase activity, transferring alkyl or aryl (other than methyl) groups"/>
    <property type="evidence" value="ECO:0007669"/>
    <property type="project" value="InterPro"/>
</dbReference>
<evidence type="ECO:0000256" key="3">
    <source>
        <dbReference type="ARBA" id="ARBA00022723"/>
    </source>
</evidence>
<accession>M1E4A5</accession>
<feature type="binding site" evidence="6">
    <location>
        <position position="50"/>
    </location>
    <ligand>
        <name>[4Fe-4S] cluster</name>
        <dbReference type="ChEBI" id="CHEBI:49883"/>
        <note>4Fe-4S-S-AdoMet</note>
    </ligand>
</feature>
<dbReference type="InterPro" id="IPR058240">
    <property type="entry name" value="rSAM_sf"/>
</dbReference>
<dbReference type="InterPro" id="IPR045567">
    <property type="entry name" value="CofH/MnqC-like_C"/>
</dbReference>
<dbReference type="EMBL" id="CP002690">
    <property type="protein sequence ID" value="AEE13902.1"/>
    <property type="molecule type" value="Genomic_DNA"/>
</dbReference>
<evidence type="ECO:0000259" key="8">
    <source>
        <dbReference type="PROSITE" id="PS51918"/>
    </source>
</evidence>
<gene>
    <name evidence="9" type="ORF">Thena_0254</name>
</gene>
<dbReference type="SFLD" id="SFLDS00029">
    <property type="entry name" value="Radical_SAM"/>
    <property type="match status" value="1"/>
</dbReference>
<dbReference type="SFLD" id="SFLDF00343">
    <property type="entry name" value="aminofutalosine_synthase_(mqnE"/>
    <property type="match status" value="1"/>
</dbReference>
<keyword evidence="3" id="KW-0479">Metal-binding</keyword>
<comment type="cofactor">
    <cofactor evidence="6">
        <name>[4Fe-4S] cluster</name>
        <dbReference type="ChEBI" id="CHEBI:49883"/>
    </cofactor>
    <text evidence="6">Binds 1 [4Fe-4S] cluster. The cluster is coordinated with 3 cysteines and an exchangeable S-adenosyl-L-methionine.</text>
</comment>
<evidence type="ECO:0000313" key="10">
    <source>
        <dbReference type="Proteomes" id="UP000011765"/>
    </source>
</evidence>
<dbReference type="InterPro" id="IPR013785">
    <property type="entry name" value="Aldolase_TIM"/>
</dbReference>
<evidence type="ECO:0000256" key="1">
    <source>
        <dbReference type="ARBA" id="ARBA00022485"/>
    </source>
</evidence>
<feature type="binding site" evidence="7">
    <location>
        <position position="52"/>
    </location>
    <ligand>
        <name>S-adenosyl-L-methionine</name>
        <dbReference type="ChEBI" id="CHEBI:59789"/>
    </ligand>
</feature>
<dbReference type="Proteomes" id="UP000011765">
    <property type="component" value="Chromosome"/>
</dbReference>
<reference evidence="9 10" key="1">
    <citation type="submission" date="2011-04" db="EMBL/GenBank/DDBJ databases">
        <title>The complete genome of Thermodesulfobium narugense DSM 14796.</title>
        <authorList>
            <consortium name="US DOE Joint Genome Institute (JGI-PGF)"/>
            <person name="Lucas S."/>
            <person name="Han J."/>
            <person name="Lapidus A."/>
            <person name="Bruce D."/>
            <person name="Goodwin L."/>
            <person name="Pitluck S."/>
            <person name="Peters L."/>
            <person name="Kyrpides N."/>
            <person name="Mavromatis K."/>
            <person name="Pagani I."/>
            <person name="Ivanova N."/>
            <person name="Ovchinnikova G."/>
            <person name="Zhang X."/>
            <person name="Saunders L."/>
            <person name="Detter J.C."/>
            <person name="Tapia R."/>
            <person name="Han C."/>
            <person name="Land M."/>
            <person name="Hauser L."/>
            <person name="Markowitz V."/>
            <person name="Cheng J.-F."/>
            <person name="Hugenholtz P."/>
            <person name="Woyke T."/>
            <person name="Wu D."/>
            <person name="Spring S."/>
            <person name="Schroeder M."/>
            <person name="Brambilla E."/>
            <person name="Klenk H.-P."/>
            <person name="Eisen J.A."/>
        </authorList>
    </citation>
    <scope>NUCLEOTIDE SEQUENCE [LARGE SCALE GENOMIC DNA]</scope>
    <source>
        <strain evidence="9 10">DSM 14796</strain>
    </source>
</reference>
<evidence type="ECO:0000256" key="7">
    <source>
        <dbReference type="PIRSR" id="PIRSR004762-2"/>
    </source>
</evidence>
<feature type="binding site" evidence="7">
    <location>
        <position position="156"/>
    </location>
    <ligand>
        <name>S-adenosyl-L-methionine</name>
        <dbReference type="ChEBI" id="CHEBI:59789"/>
    </ligand>
</feature>
<evidence type="ECO:0000313" key="9">
    <source>
        <dbReference type="EMBL" id="AEE13902.1"/>
    </source>
</evidence>
<dbReference type="GO" id="GO:0051539">
    <property type="term" value="F:4 iron, 4 sulfur cluster binding"/>
    <property type="evidence" value="ECO:0007669"/>
    <property type="project" value="UniProtKB-KW"/>
</dbReference>
<protein>
    <submittedName>
        <fullName evidence="9">FO synthase, subunit 2</fullName>
    </submittedName>
</protein>
<dbReference type="SMART" id="SM00729">
    <property type="entry name" value="Elp3"/>
    <property type="match status" value="1"/>
</dbReference>
<dbReference type="PANTHER" id="PTHR43076:SF7">
    <property type="entry name" value="AMINODEOXYFUTALOSINE SYNTHASE"/>
    <property type="match status" value="1"/>
</dbReference>
<dbReference type="PROSITE" id="PS51918">
    <property type="entry name" value="RADICAL_SAM"/>
    <property type="match status" value="1"/>
</dbReference>
<dbReference type="PANTHER" id="PTHR43076">
    <property type="entry name" value="FO SYNTHASE (COFH)"/>
    <property type="match status" value="1"/>
</dbReference>
<feature type="binding site" evidence="6">
    <location>
        <position position="53"/>
    </location>
    <ligand>
        <name>[4Fe-4S] cluster</name>
        <dbReference type="ChEBI" id="CHEBI:49883"/>
        <note>4Fe-4S-S-AdoMet</note>
    </ligand>
</feature>
<proteinExistence type="predicted"/>
<evidence type="ECO:0000256" key="5">
    <source>
        <dbReference type="ARBA" id="ARBA00023014"/>
    </source>
</evidence>
<dbReference type="AlphaFoldDB" id="M1E4A5"/>
<dbReference type="GO" id="GO:0044689">
    <property type="term" value="F:7,8-didemethyl-8-hydroxy-5-deazariboflavin synthase activity"/>
    <property type="evidence" value="ECO:0007669"/>
    <property type="project" value="TreeGrafter"/>
</dbReference>
<keyword evidence="4 6" id="KW-0408">Iron</keyword>
<evidence type="ECO:0000256" key="4">
    <source>
        <dbReference type="ARBA" id="ARBA00023004"/>
    </source>
</evidence>
<dbReference type="GO" id="GO:0046872">
    <property type="term" value="F:metal ion binding"/>
    <property type="evidence" value="ECO:0007669"/>
    <property type="project" value="UniProtKB-KW"/>
</dbReference>
<dbReference type="InterPro" id="IPR006638">
    <property type="entry name" value="Elp3/MiaA/NifB-like_rSAM"/>
</dbReference>
<evidence type="ECO:0000256" key="2">
    <source>
        <dbReference type="ARBA" id="ARBA00022691"/>
    </source>
</evidence>
<dbReference type="Gene3D" id="3.20.20.70">
    <property type="entry name" value="Aldolase class I"/>
    <property type="match status" value="1"/>
</dbReference>
<sequence length="335" mass="37540">MNRADLKYLIDNPIDLFNEANKKKNSLYGKNVFFAKNIHLNLTNICVERCGFCPFARNKNDLDAYKLTPDLVVSKLQNLTWLSEVHITSGLNPDLKWNEVLKILDSIKNTLPKVTIKSLTAVEVEFYAKEENKPIEGIIEDLLNHGSVSLTGGGAEILKDSMRSKLLTKKTSPKMWLKIHEIAHKMGLKSNATILYGHFETFDDILDHLSLLEELQQKTGGFQAFIPLKFQPLNTKFRHIKPATSIKTLKTIAISRLVLSIPHIKAYWPSIGQDCALMALWAGADDLEGTLVDEKIMHEGGSPEPGGLSAESLKNMITDIGLVPFERNSLYEKIG</sequence>
<dbReference type="SFLD" id="SFLDG01389">
    <property type="entry name" value="menaquinone_synthsis_involved"/>
    <property type="match status" value="1"/>
</dbReference>
<dbReference type="SFLD" id="SFLDG01064">
    <property type="entry name" value="F420__menaquinone_cofactor_bio"/>
    <property type="match status" value="1"/>
</dbReference>
<keyword evidence="5 6" id="KW-0411">Iron-sulfur</keyword>
<feature type="binding site" evidence="6">
    <location>
        <position position="46"/>
    </location>
    <ligand>
        <name>[4Fe-4S] cluster</name>
        <dbReference type="ChEBI" id="CHEBI:49883"/>
        <note>4Fe-4S-S-AdoMet</note>
    </ligand>
</feature>
<dbReference type="SUPFAM" id="SSF102114">
    <property type="entry name" value="Radical SAM enzymes"/>
    <property type="match status" value="1"/>
</dbReference>
<dbReference type="RefSeq" id="WP_013755632.1">
    <property type="nucleotide sequence ID" value="NC_015499.1"/>
</dbReference>
<dbReference type="InterPro" id="IPR020050">
    <property type="entry name" value="FO_synthase_su2"/>
</dbReference>
<organism evidence="9 10">
    <name type="scientific">Thermodesulfobium narugense DSM 14796</name>
    <dbReference type="NCBI Taxonomy" id="747365"/>
    <lineage>
        <taxon>Bacteria</taxon>
        <taxon>Pseudomonadati</taxon>
        <taxon>Thermodesulfobiota</taxon>
        <taxon>Thermodesulfobiia</taxon>
        <taxon>Thermodesulfobiales</taxon>
        <taxon>Thermodesulfobiaceae</taxon>
        <taxon>Thermodesulfobium</taxon>
    </lineage>
</organism>
<dbReference type="NCBIfam" id="TIGR00423">
    <property type="entry name" value="CofH family radical SAM protein"/>
    <property type="match status" value="1"/>
</dbReference>
<name>M1E4A5_9BACT</name>
<dbReference type="STRING" id="747365.Thena_0254"/>
<keyword evidence="2 6" id="KW-0949">S-adenosyl-L-methionine</keyword>
<dbReference type="InterPro" id="IPR007197">
    <property type="entry name" value="rSAM"/>
</dbReference>
<dbReference type="eggNOG" id="COG1060">
    <property type="taxonomic scope" value="Bacteria"/>
</dbReference>
<evidence type="ECO:0000256" key="6">
    <source>
        <dbReference type="PIRSR" id="PIRSR004762-1"/>
    </source>
</evidence>
<dbReference type="KEGG" id="tnr:Thena_0254"/>
<dbReference type="Pfam" id="PF04055">
    <property type="entry name" value="Radical_SAM"/>
    <property type="match status" value="1"/>
</dbReference>
<dbReference type="OrthoDB" id="9802027at2"/>